<comment type="subcellular location">
    <subcellularLocation>
        <location evidence="1">Nucleus</location>
    </subcellularLocation>
</comment>
<protein>
    <recommendedName>
        <fullName evidence="7">NAC domain-containing protein</fullName>
    </recommendedName>
</protein>
<evidence type="ECO:0000259" key="7">
    <source>
        <dbReference type="PROSITE" id="PS51005"/>
    </source>
</evidence>
<evidence type="ECO:0000313" key="8">
    <source>
        <dbReference type="EnsemblPlants" id="OMERI01G15210.1"/>
    </source>
</evidence>
<dbReference type="AlphaFoldDB" id="A0A0E0C2B2"/>
<dbReference type="GO" id="GO:0045893">
    <property type="term" value="P:positive regulation of DNA-templated transcription"/>
    <property type="evidence" value="ECO:0007669"/>
    <property type="project" value="EnsemblPlants"/>
</dbReference>
<organism evidence="8">
    <name type="scientific">Oryza meridionalis</name>
    <dbReference type="NCBI Taxonomy" id="40149"/>
    <lineage>
        <taxon>Eukaryota</taxon>
        <taxon>Viridiplantae</taxon>
        <taxon>Streptophyta</taxon>
        <taxon>Embryophyta</taxon>
        <taxon>Tracheophyta</taxon>
        <taxon>Spermatophyta</taxon>
        <taxon>Magnoliopsida</taxon>
        <taxon>Liliopsida</taxon>
        <taxon>Poales</taxon>
        <taxon>Poaceae</taxon>
        <taxon>BOP clade</taxon>
        <taxon>Oryzoideae</taxon>
        <taxon>Oryzeae</taxon>
        <taxon>Oryzinae</taxon>
        <taxon>Oryza</taxon>
    </lineage>
</organism>
<dbReference type="Pfam" id="PF02365">
    <property type="entry name" value="NAM"/>
    <property type="match status" value="1"/>
</dbReference>
<reference evidence="8" key="1">
    <citation type="submission" date="2015-04" db="UniProtKB">
        <authorList>
            <consortium name="EnsemblPlants"/>
        </authorList>
    </citation>
    <scope>IDENTIFICATION</scope>
</reference>
<dbReference type="GO" id="GO:0005634">
    <property type="term" value="C:nucleus"/>
    <property type="evidence" value="ECO:0007669"/>
    <property type="project" value="UniProtKB-SubCell"/>
</dbReference>
<dbReference type="STRING" id="40149.A0A0E0C2B2"/>
<dbReference type="PROSITE" id="PS51005">
    <property type="entry name" value="NAC"/>
    <property type="match status" value="1"/>
</dbReference>
<dbReference type="SUPFAM" id="SSF101941">
    <property type="entry name" value="NAC domain"/>
    <property type="match status" value="1"/>
</dbReference>
<evidence type="ECO:0000256" key="3">
    <source>
        <dbReference type="ARBA" id="ARBA00023125"/>
    </source>
</evidence>
<keyword evidence="5" id="KW-0539">Nucleus</keyword>
<dbReference type="InterPro" id="IPR036093">
    <property type="entry name" value="NAC_dom_sf"/>
</dbReference>
<reference evidence="8" key="2">
    <citation type="submission" date="2018-05" db="EMBL/GenBank/DDBJ databases">
        <title>OmerRS3 (Oryza meridionalis Reference Sequence Version 3).</title>
        <authorList>
            <person name="Zhang J."/>
            <person name="Kudrna D."/>
            <person name="Lee S."/>
            <person name="Talag J."/>
            <person name="Welchert J."/>
            <person name="Wing R.A."/>
        </authorList>
    </citation>
    <scope>NUCLEOTIDE SEQUENCE [LARGE SCALE GENOMIC DNA]</scope>
    <source>
        <strain evidence="8">cv. OR44</strain>
    </source>
</reference>
<dbReference type="GO" id="GO:2000014">
    <property type="term" value="P:regulation of endosperm development"/>
    <property type="evidence" value="ECO:0007669"/>
    <property type="project" value="EnsemblPlants"/>
</dbReference>
<dbReference type="InterPro" id="IPR003441">
    <property type="entry name" value="NAC-dom"/>
</dbReference>
<dbReference type="EnsemblPlants" id="OMERI01G15210.1">
    <property type="protein sequence ID" value="OMERI01G15210.1"/>
    <property type="gene ID" value="OMERI01G15210"/>
</dbReference>
<proteinExistence type="predicted"/>
<name>A0A0E0C2B2_9ORYZ</name>
<dbReference type="Proteomes" id="UP000008021">
    <property type="component" value="Chromosome 1"/>
</dbReference>
<dbReference type="eggNOG" id="ENOG502QSPY">
    <property type="taxonomic scope" value="Eukaryota"/>
</dbReference>
<dbReference type="GO" id="GO:0003677">
    <property type="term" value="F:DNA binding"/>
    <property type="evidence" value="ECO:0007669"/>
    <property type="project" value="UniProtKB-KW"/>
</dbReference>
<keyword evidence="4" id="KW-0804">Transcription</keyword>
<feature type="region of interest" description="Disordered" evidence="6">
    <location>
        <begin position="142"/>
        <end position="162"/>
    </location>
</feature>
<feature type="domain" description="NAC" evidence="7">
    <location>
        <begin position="14"/>
        <end position="174"/>
    </location>
</feature>
<evidence type="ECO:0000256" key="6">
    <source>
        <dbReference type="SAM" id="MobiDB-lite"/>
    </source>
</evidence>
<dbReference type="HOGENOM" id="CLU_035664_6_0_1"/>
<evidence type="ECO:0000256" key="1">
    <source>
        <dbReference type="ARBA" id="ARBA00004123"/>
    </source>
</evidence>
<keyword evidence="3" id="KW-0238">DNA-binding</keyword>
<evidence type="ECO:0000313" key="9">
    <source>
        <dbReference type="Proteomes" id="UP000008021"/>
    </source>
</evidence>
<keyword evidence="9" id="KW-1185">Reference proteome</keyword>
<dbReference type="GO" id="GO:0042803">
    <property type="term" value="F:protein homodimerization activity"/>
    <property type="evidence" value="ECO:0007669"/>
    <property type="project" value="EnsemblPlants"/>
</dbReference>
<sequence>MGEQQQQVERQPDLPPGFRFHPTDEEIITFYLAPKIVDSRGFCVAAIGEVDLNKCEPWDLPGKAKMNGEKEWYFYCQKDRKYPTGMRTNRATEAGYWKATGKDKEIFRNHHMLIGMKKTLVFYKGRAPKGDKTNWVMHEYRLADASPPPPPSSSSSSAEPPRQDDWAVCRIFHKSSGIKKPVPVPMQMPMPVAPYQVPAAANYQQQQLMAMASAGIIQVPMQMQMQMPSMSDQLQMLDDFSTTASLSLMAPPPPPPSFSTLPAGFPLQINSGAHPQQFVGNPSMYYQQQQQQMDMAGGGFVVGEQVSEPSSLVVSPQDAADQINSNAGDISSMACNVDAAIWKY</sequence>
<dbReference type="PANTHER" id="PTHR31744">
    <property type="entry name" value="PROTEIN CUP-SHAPED COTYLEDON 2-RELATED"/>
    <property type="match status" value="1"/>
</dbReference>
<dbReference type="GO" id="GO:0005783">
    <property type="term" value="C:endoplasmic reticulum"/>
    <property type="evidence" value="ECO:0007669"/>
    <property type="project" value="EnsemblPlants"/>
</dbReference>
<dbReference type="PANTHER" id="PTHR31744:SF92">
    <property type="entry name" value="NAC DOMAIN-CONTAINING PROTEIN 87"/>
    <property type="match status" value="1"/>
</dbReference>
<evidence type="ECO:0000256" key="2">
    <source>
        <dbReference type="ARBA" id="ARBA00023015"/>
    </source>
</evidence>
<evidence type="ECO:0000256" key="4">
    <source>
        <dbReference type="ARBA" id="ARBA00023163"/>
    </source>
</evidence>
<dbReference type="Gene3D" id="2.170.150.80">
    <property type="entry name" value="NAC domain"/>
    <property type="match status" value="1"/>
</dbReference>
<dbReference type="FunFam" id="2.170.150.80:FF:000006">
    <property type="entry name" value="NAC domain-containing protein 100-like"/>
    <property type="match status" value="1"/>
</dbReference>
<evidence type="ECO:0000256" key="5">
    <source>
        <dbReference type="ARBA" id="ARBA00023242"/>
    </source>
</evidence>
<accession>A0A0E0C2B2</accession>
<keyword evidence="2" id="KW-0805">Transcription regulation</keyword>
<dbReference type="Gramene" id="OMERI01G15210.1">
    <property type="protein sequence ID" value="OMERI01G15210.1"/>
    <property type="gene ID" value="OMERI01G15210"/>
</dbReference>